<reference evidence="1" key="1">
    <citation type="submission" date="2020-10" db="EMBL/GenBank/DDBJ databases">
        <authorList>
            <person name="Gilroy R."/>
        </authorList>
    </citation>
    <scope>NUCLEOTIDE SEQUENCE</scope>
    <source>
        <strain evidence="1">CHK154-7741</strain>
    </source>
</reference>
<comment type="caution">
    <text evidence="1">The sequence shown here is derived from an EMBL/GenBank/DDBJ whole genome shotgun (WGS) entry which is preliminary data.</text>
</comment>
<proteinExistence type="predicted"/>
<accession>A0A9D1N1X0</accession>
<gene>
    <name evidence="1" type="ORF">IAD26_08960</name>
</gene>
<dbReference type="Proteomes" id="UP000886748">
    <property type="component" value="Unassembled WGS sequence"/>
</dbReference>
<reference evidence="1" key="2">
    <citation type="journal article" date="2021" name="PeerJ">
        <title>Extensive microbial diversity within the chicken gut microbiome revealed by metagenomics and culture.</title>
        <authorList>
            <person name="Gilroy R."/>
            <person name="Ravi A."/>
            <person name="Getino M."/>
            <person name="Pursley I."/>
            <person name="Horton D.L."/>
            <person name="Alikhan N.F."/>
            <person name="Baker D."/>
            <person name="Gharbi K."/>
            <person name="Hall N."/>
            <person name="Watson M."/>
            <person name="Adriaenssens E.M."/>
            <person name="Foster-Nyarko E."/>
            <person name="Jarju S."/>
            <person name="Secka A."/>
            <person name="Antonio M."/>
            <person name="Oren A."/>
            <person name="Chaudhuri R.R."/>
            <person name="La Ragione R."/>
            <person name="Hildebrand F."/>
            <person name="Pallen M.J."/>
        </authorList>
    </citation>
    <scope>NUCLEOTIDE SEQUENCE</scope>
    <source>
        <strain evidence="1">CHK154-7741</strain>
    </source>
</reference>
<name>A0A9D1N1X0_9CLOT</name>
<evidence type="ECO:0000313" key="2">
    <source>
        <dbReference type="Proteomes" id="UP000886748"/>
    </source>
</evidence>
<sequence>MILVLPLCGYTLKGGVTYTVEQARKEAFAGVQYFLPKSIIEANMFDPNFKDNVRAIKNKITETPDRFIVYFSDGSYSIVYKKNLYYEFNYNKDGKLEQIGKREGLTFPTKSFKYGLSGYLEEISLYVSKKETYSFNANGQLKFHWINNKCYDLNGNLIKTSSY</sequence>
<dbReference type="AlphaFoldDB" id="A0A9D1N1X0"/>
<organism evidence="1 2">
    <name type="scientific">Candidatus Limenecus avicola</name>
    <dbReference type="NCBI Taxonomy" id="2840847"/>
    <lineage>
        <taxon>Bacteria</taxon>
        <taxon>Bacillati</taxon>
        <taxon>Bacillota</taxon>
        <taxon>Clostridia</taxon>
        <taxon>Eubacteriales</taxon>
        <taxon>Clostridiaceae</taxon>
        <taxon>Clostridiaceae incertae sedis</taxon>
        <taxon>Candidatus Limenecus</taxon>
    </lineage>
</organism>
<dbReference type="EMBL" id="DVOD01000064">
    <property type="protein sequence ID" value="HIU93244.1"/>
    <property type="molecule type" value="Genomic_DNA"/>
</dbReference>
<protein>
    <submittedName>
        <fullName evidence="1">Uncharacterized protein</fullName>
    </submittedName>
</protein>
<evidence type="ECO:0000313" key="1">
    <source>
        <dbReference type="EMBL" id="HIU93244.1"/>
    </source>
</evidence>